<dbReference type="GO" id="GO:0005886">
    <property type="term" value="C:plasma membrane"/>
    <property type="evidence" value="ECO:0007669"/>
    <property type="project" value="UniProtKB-SubCell"/>
</dbReference>
<keyword evidence="6 7" id="KW-0472">Membrane</keyword>
<feature type="domain" description="ABC transmembrane type-1" evidence="8">
    <location>
        <begin position="98"/>
        <end position="287"/>
    </location>
</feature>
<dbReference type="InterPro" id="IPR025966">
    <property type="entry name" value="OppC_N"/>
</dbReference>
<gene>
    <name evidence="9" type="ORF">WPS_08790</name>
</gene>
<proteinExistence type="inferred from homology"/>
<feature type="transmembrane region" description="Helical" evidence="7">
    <location>
        <begin position="146"/>
        <end position="170"/>
    </location>
</feature>
<evidence type="ECO:0000313" key="10">
    <source>
        <dbReference type="Proteomes" id="UP001317532"/>
    </source>
</evidence>
<dbReference type="SUPFAM" id="SSF161098">
    <property type="entry name" value="MetI-like"/>
    <property type="match status" value="1"/>
</dbReference>
<evidence type="ECO:0000259" key="8">
    <source>
        <dbReference type="PROSITE" id="PS50928"/>
    </source>
</evidence>
<dbReference type="GO" id="GO:0055085">
    <property type="term" value="P:transmembrane transport"/>
    <property type="evidence" value="ECO:0007669"/>
    <property type="project" value="InterPro"/>
</dbReference>
<keyword evidence="5 7" id="KW-1133">Transmembrane helix</keyword>
<feature type="transmembrane region" description="Helical" evidence="7">
    <location>
        <begin position="264"/>
        <end position="286"/>
    </location>
</feature>
<feature type="transmembrane region" description="Helical" evidence="7">
    <location>
        <begin position="32"/>
        <end position="53"/>
    </location>
</feature>
<comment type="subcellular location">
    <subcellularLocation>
        <location evidence="1 7">Cell membrane</location>
        <topology evidence="1 7">Multi-pass membrane protein</topology>
    </subcellularLocation>
</comment>
<feature type="transmembrane region" description="Helical" evidence="7">
    <location>
        <begin position="100"/>
        <end position="125"/>
    </location>
</feature>
<comment type="similarity">
    <text evidence="7">Belongs to the binding-protein-dependent transport system permease family.</text>
</comment>
<dbReference type="Gene3D" id="1.10.3720.10">
    <property type="entry name" value="MetI-like"/>
    <property type="match status" value="1"/>
</dbReference>
<dbReference type="Proteomes" id="UP001317532">
    <property type="component" value="Chromosome"/>
</dbReference>
<dbReference type="InterPro" id="IPR000515">
    <property type="entry name" value="MetI-like"/>
</dbReference>
<evidence type="ECO:0000256" key="4">
    <source>
        <dbReference type="ARBA" id="ARBA00022692"/>
    </source>
</evidence>
<keyword evidence="2 7" id="KW-0813">Transport</keyword>
<dbReference type="Pfam" id="PF00528">
    <property type="entry name" value="BPD_transp_1"/>
    <property type="match status" value="1"/>
</dbReference>
<protein>
    <submittedName>
        <fullName evidence="9">Peptide ABC transporter permease</fullName>
    </submittedName>
</protein>
<evidence type="ECO:0000256" key="7">
    <source>
        <dbReference type="RuleBase" id="RU363032"/>
    </source>
</evidence>
<reference evidence="9 10" key="1">
    <citation type="journal article" date="2022" name="ISME Commun">
        <title>Vulcanimicrobium alpinus gen. nov. sp. nov., the first cultivated representative of the candidate phylum 'Eremiobacterota', is a metabolically versatile aerobic anoxygenic phototroph.</title>
        <authorList>
            <person name="Yabe S."/>
            <person name="Muto K."/>
            <person name="Abe K."/>
            <person name="Yokota A."/>
            <person name="Staudigel H."/>
            <person name="Tebo B.M."/>
        </authorList>
    </citation>
    <scope>NUCLEOTIDE SEQUENCE [LARGE SCALE GENOMIC DNA]</scope>
    <source>
        <strain evidence="9 10">WC8-2</strain>
    </source>
</reference>
<dbReference type="CDD" id="cd06261">
    <property type="entry name" value="TM_PBP2"/>
    <property type="match status" value="1"/>
</dbReference>
<evidence type="ECO:0000256" key="1">
    <source>
        <dbReference type="ARBA" id="ARBA00004651"/>
    </source>
</evidence>
<dbReference type="InterPro" id="IPR035906">
    <property type="entry name" value="MetI-like_sf"/>
</dbReference>
<dbReference type="KEGG" id="vab:WPS_08790"/>
<dbReference type="InterPro" id="IPR050366">
    <property type="entry name" value="BP-dependent_transpt_permease"/>
</dbReference>
<dbReference type="RefSeq" id="WP_317996632.1">
    <property type="nucleotide sequence ID" value="NZ_AP025523.1"/>
</dbReference>
<evidence type="ECO:0000256" key="5">
    <source>
        <dbReference type="ARBA" id="ARBA00022989"/>
    </source>
</evidence>
<evidence type="ECO:0000313" key="9">
    <source>
        <dbReference type="EMBL" id="BDE05603.1"/>
    </source>
</evidence>
<evidence type="ECO:0000256" key="2">
    <source>
        <dbReference type="ARBA" id="ARBA00022448"/>
    </source>
</evidence>
<keyword evidence="4 7" id="KW-0812">Transmembrane</keyword>
<keyword evidence="10" id="KW-1185">Reference proteome</keyword>
<dbReference type="EMBL" id="AP025523">
    <property type="protein sequence ID" value="BDE05603.1"/>
    <property type="molecule type" value="Genomic_DNA"/>
</dbReference>
<evidence type="ECO:0000256" key="6">
    <source>
        <dbReference type="ARBA" id="ARBA00023136"/>
    </source>
</evidence>
<evidence type="ECO:0000256" key="3">
    <source>
        <dbReference type="ARBA" id="ARBA00022475"/>
    </source>
</evidence>
<sequence length="299" mass="30775">MATAVAAAPSAHAEGAPNRTAALRRIARDPGAVVGAVIVALVALCALFAPLIARGDPNAQDLASTLLPPMWIAGGSHAHVLGTDNLGRDVLVRIIWGSRISAIVGISVVAIGASIGVTAGLLAGYRRGWVDALIARITDVQLAFPLVLLAVAIVAVVGPGLWTVIAAIGLTSWVQYVRVVRAETLSLREREFVAAAHAAGASSARVLVRHLLPNVGSAAIVLGTFEIARAVVLESSLSFLGLGVPPTIASWGGMLADGRQYLDTAWWIALFPGLAIVIAVMGVNLLGDGLRDALDPGMR</sequence>
<name>A0AAN1XWJ2_UNVUL</name>
<dbReference type="PANTHER" id="PTHR43386:SF1">
    <property type="entry name" value="D,D-DIPEPTIDE TRANSPORT SYSTEM PERMEASE PROTEIN DDPC-RELATED"/>
    <property type="match status" value="1"/>
</dbReference>
<dbReference type="Pfam" id="PF12911">
    <property type="entry name" value="OppC_N"/>
    <property type="match status" value="1"/>
</dbReference>
<organism evidence="9 10">
    <name type="scientific">Vulcanimicrobium alpinum</name>
    <dbReference type="NCBI Taxonomy" id="3016050"/>
    <lineage>
        <taxon>Bacteria</taxon>
        <taxon>Bacillati</taxon>
        <taxon>Vulcanimicrobiota</taxon>
        <taxon>Vulcanimicrobiia</taxon>
        <taxon>Vulcanimicrobiales</taxon>
        <taxon>Vulcanimicrobiaceae</taxon>
        <taxon>Vulcanimicrobium</taxon>
    </lineage>
</organism>
<dbReference type="PROSITE" id="PS50928">
    <property type="entry name" value="ABC_TM1"/>
    <property type="match status" value="1"/>
</dbReference>
<dbReference type="PANTHER" id="PTHR43386">
    <property type="entry name" value="OLIGOPEPTIDE TRANSPORT SYSTEM PERMEASE PROTEIN APPC"/>
    <property type="match status" value="1"/>
</dbReference>
<dbReference type="AlphaFoldDB" id="A0AAN1XWJ2"/>
<accession>A0AAN1XWJ2</accession>
<keyword evidence="3" id="KW-1003">Cell membrane</keyword>